<comment type="catalytic activity">
    <reaction evidence="1">
        <text>[protein]-peptidylproline (omega=180) = [protein]-peptidylproline (omega=0)</text>
        <dbReference type="Rhea" id="RHEA:16237"/>
        <dbReference type="Rhea" id="RHEA-COMP:10747"/>
        <dbReference type="Rhea" id="RHEA-COMP:10748"/>
        <dbReference type="ChEBI" id="CHEBI:83833"/>
        <dbReference type="ChEBI" id="CHEBI:83834"/>
        <dbReference type="EC" id="5.2.1.8"/>
    </reaction>
</comment>
<keyword evidence="9" id="KW-1185">Reference proteome</keyword>
<dbReference type="PANTHER" id="PTHR47245">
    <property type="entry name" value="PEPTIDYLPROLYL ISOMERASE"/>
    <property type="match status" value="1"/>
</dbReference>
<evidence type="ECO:0000256" key="5">
    <source>
        <dbReference type="ARBA" id="ARBA00023235"/>
    </source>
</evidence>
<dbReference type="Proteomes" id="UP000326678">
    <property type="component" value="Chromosome Gxm1"/>
</dbReference>
<evidence type="ECO:0000256" key="4">
    <source>
        <dbReference type="ARBA" id="ARBA00023110"/>
    </source>
</evidence>
<dbReference type="InterPro" id="IPR027304">
    <property type="entry name" value="Trigger_fact/SurA_dom_sf"/>
</dbReference>
<evidence type="ECO:0000313" key="8">
    <source>
        <dbReference type="EMBL" id="QFS45119.1"/>
    </source>
</evidence>
<organism evidence="8 9">
    <name type="scientific">Nostoc sphaeroides CCNUC1</name>
    <dbReference type="NCBI Taxonomy" id="2653204"/>
    <lineage>
        <taxon>Bacteria</taxon>
        <taxon>Bacillati</taxon>
        <taxon>Cyanobacteriota</taxon>
        <taxon>Cyanophyceae</taxon>
        <taxon>Nostocales</taxon>
        <taxon>Nostocaceae</taxon>
        <taxon>Nostoc</taxon>
    </lineage>
</organism>
<evidence type="ECO:0000256" key="3">
    <source>
        <dbReference type="ARBA" id="ARBA00022729"/>
    </source>
</evidence>
<dbReference type="EMBL" id="CP045226">
    <property type="protein sequence ID" value="QFS45119.1"/>
    <property type="molecule type" value="Genomic_DNA"/>
</dbReference>
<dbReference type="EC" id="5.2.1.8" evidence="2"/>
<dbReference type="AlphaFoldDB" id="A0A5P8VZ86"/>
<dbReference type="Pfam" id="PF00639">
    <property type="entry name" value="Rotamase"/>
    <property type="match status" value="1"/>
</dbReference>
<evidence type="ECO:0000256" key="6">
    <source>
        <dbReference type="PROSITE-ProRule" id="PRU00278"/>
    </source>
</evidence>
<keyword evidence="5 6" id="KW-0413">Isomerase</keyword>
<keyword evidence="3" id="KW-0732">Signal</keyword>
<gene>
    <name evidence="8" type="ORF">GXM_02596</name>
</gene>
<evidence type="ECO:0000256" key="1">
    <source>
        <dbReference type="ARBA" id="ARBA00000971"/>
    </source>
</evidence>
<dbReference type="GO" id="GO:0003755">
    <property type="term" value="F:peptidyl-prolyl cis-trans isomerase activity"/>
    <property type="evidence" value="ECO:0007669"/>
    <property type="project" value="UniProtKB-KW"/>
</dbReference>
<evidence type="ECO:0000313" key="9">
    <source>
        <dbReference type="Proteomes" id="UP000326678"/>
    </source>
</evidence>
<dbReference type="InterPro" id="IPR050245">
    <property type="entry name" value="PrsA_foldase"/>
</dbReference>
<dbReference type="SUPFAM" id="SSF54534">
    <property type="entry name" value="FKBP-like"/>
    <property type="match status" value="1"/>
</dbReference>
<dbReference type="InterPro" id="IPR000297">
    <property type="entry name" value="PPIase_PpiC"/>
</dbReference>
<dbReference type="InterPro" id="IPR046357">
    <property type="entry name" value="PPIase_dom_sf"/>
</dbReference>
<dbReference type="SUPFAM" id="SSF109998">
    <property type="entry name" value="Triger factor/SurA peptide-binding domain-like"/>
    <property type="match status" value="1"/>
</dbReference>
<reference evidence="8 9" key="1">
    <citation type="submission" date="2019-10" db="EMBL/GenBank/DDBJ databases">
        <title>Genomic and transcriptomic insights into the perfect genentic adaptation of a filamentous nitrogen-fixing cyanobacterium to rice fields.</title>
        <authorList>
            <person name="Chen Z."/>
        </authorList>
    </citation>
    <scope>NUCLEOTIDE SEQUENCE [LARGE SCALE GENOMIC DNA]</scope>
    <source>
        <strain evidence="8">CCNUC1</strain>
    </source>
</reference>
<dbReference type="Gene3D" id="3.10.50.40">
    <property type="match status" value="1"/>
</dbReference>
<dbReference type="PANTHER" id="PTHR47245:SF1">
    <property type="entry name" value="FOLDASE PROTEIN PRSA"/>
    <property type="match status" value="1"/>
</dbReference>
<proteinExistence type="predicted"/>
<evidence type="ECO:0000256" key="2">
    <source>
        <dbReference type="ARBA" id="ARBA00013194"/>
    </source>
</evidence>
<accession>A0A5P8VZ86</accession>
<evidence type="ECO:0000259" key="7">
    <source>
        <dbReference type="PROSITE" id="PS50198"/>
    </source>
</evidence>
<name>A0A5P8VZ86_9NOSO</name>
<dbReference type="PROSITE" id="PS50198">
    <property type="entry name" value="PPIC_PPIASE_2"/>
    <property type="match status" value="1"/>
</dbReference>
<keyword evidence="4 6" id="KW-0697">Rotamase</keyword>
<dbReference type="KEGG" id="nsh:GXM_02596"/>
<dbReference type="RefSeq" id="WP_118169635.1">
    <property type="nucleotide sequence ID" value="NZ_CP045226.1"/>
</dbReference>
<feature type="domain" description="PpiC" evidence="7">
    <location>
        <begin position="122"/>
        <end position="214"/>
    </location>
</feature>
<sequence>MTEAIQIGNRTITASELISLLANYQMLPQLQRELIIDEAIEQNSRSAKLAIECTPEEVAQAKQQFYTEKQFKNEEDIQTWMAHQGLTPEQLEVIITRKLKIEKFKQATWGNKLESYFFQSKTKLDKVIYSLLRTQDVGIAQELYFRIQAKENSFADLAREYSLGPEAQTGGLVGPIELNALHPVMVQMLSSSQPGQILPPTRIADWFVILRLEKFIPAQLDEFMKVRLLNELFETWLQQQQKQIMSAPQLEAGTVSQGEGDQPLT</sequence>
<protein>
    <recommendedName>
        <fullName evidence="2">peptidylprolyl isomerase</fullName>
        <ecNumber evidence="2">5.2.1.8</ecNumber>
    </recommendedName>
</protein>